<protein>
    <submittedName>
        <fullName evidence="1">Uncharacterized protein</fullName>
    </submittedName>
</protein>
<dbReference type="Proteomes" id="UP000790377">
    <property type="component" value="Unassembled WGS sequence"/>
</dbReference>
<accession>A0ACB8A9E6</accession>
<reference evidence="1" key="1">
    <citation type="journal article" date="2021" name="New Phytol.">
        <title>Evolutionary innovations through gain and loss of genes in the ectomycorrhizal Boletales.</title>
        <authorList>
            <person name="Wu G."/>
            <person name="Miyauchi S."/>
            <person name="Morin E."/>
            <person name="Kuo A."/>
            <person name="Drula E."/>
            <person name="Varga T."/>
            <person name="Kohler A."/>
            <person name="Feng B."/>
            <person name="Cao Y."/>
            <person name="Lipzen A."/>
            <person name="Daum C."/>
            <person name="Hundley H."/>
            <person name="Pangilinan J."/>
            <person name="Johnson J."/>
            <person name="Barry K."/>
            <person name="LaButti K."/>
            <person name="Ng V."/>
            <person name="Ahrendt S."/>
            <person name="Min B."/>
            <person name="Choi I.G."/>
            <person name="Park H."/>
            <person name="Plett J.M."/>
            <person name="Magnuson J."/>
            <person name="Spatafora J.W."/>
            <person name="Nagy L.G."/>
            <person name="Henrissat B."/>
            <person name="Grigoriev I.V."/>
            <person name="Yang Z.L."/>
            <person name="Xu J."/>
            <person name="Martin F.M."/>
        </authorList>
    </citation>
    <scope>NUCLEOTIDE SEQUENCE</scope>
    <source>
        <strain evidence="1">ATCC 28755</strain>
    </source>
</reference>
<dbReference type="EMBL" id="MU267736">
    <property type="protein sequence ID" value="KAH7909905.1"/>
    <property type="molecule type" value="Genomic_DNA"/>
</dbReference>
<organism evidence="1 2">
    <name type="scientific">Hygrophoropsis aurantiaca</name>
    <dbReference type="NCBI Taxonomy" id="72124"/>
    <lineage>
        <taxon>Eukaryota</taxon>
        <taxon>Fungi</taxon>
        <taxon>Dikarya</taxon>
        <taxon>Basidiomycota</taxon>
        <taxon>Agaricomycotina</taxon>
        <taxon>Agaricomycetes</taxon>
        <taxon>Agaricomycetidae</taxon>
        <taxon>Boletales</taxon>
        <taxon>Coniophorineae</taxon>
        <taxon>Hygrophoropsidaceae</taxon>
        <taxon>Hygrophoropsis</taxon>
    </lineage>
</organism>
<evidence type="ECO:0000313" key="1">
    <source>
        <dbReference type="EMBL" id="KAH7909905.1"/>
    </source>
</evidence>
<keyword evidence="2" id="KW-1185">Reference proteome</keyword>
<comment type="caution">
    <text evidence="1">The sequence shown here is derived from an EMBL/GenBank/DDBJ whole genome shotgun (WGS) entry which is preliminary data.</text>
</comment>
<evidence type="ECO:0000313" key="2">
    <source>
        <dbReference type="Proteomes" id="UP000790377"/>
    </source>
</evidence>
<proteinExistence type="predicted"/>
<name>A0ACB8A9E6_9AGAM</name>
<sequence>MDNTPSVPVPKTDVSVFIGPIELGILVAVFLFGCSVIQGHTYYSTFKSDPWILKALVTVALLLEAAKVISGASSLWFLTVTSYGNPQAAFAKFPPAADLVILFSCLSGAVIHAVDNVNDP</sequence>
<gene>
    <name evidence="1" type="ORF">BJ138DRAFT_1102304</name>
</gene>